<reference evidence="1 2" key="1">
    <citation type="submission" date="2020-07" db="EMBL/GenBank/DDBJ databases">
        <title>Metarhizium humberi genome.</title>
        <authorList>
            <person name="Lysoe E."/>
        </authorList>
    </citation>
    <scope>NUCLEOTIDE SEQUENCE [LARGE SCALE GENOMIC DNA]</scope>
    <source>
        <strain evidence="1 2">ESALQ1638</strain>
    </source>
</reference>
<dbReference type="EMBL" id="JACEFI010000025">
    <property type="protein sequence ID" value="KAH0592866.1"/>
    <property type="molecule type" value="Genomic_DNA"/>
</dbReference>
<gene>
    <name evidence="1" type="ORF">MHUMG1_09319</name>
</gene>
<organism evidence="1 2">
    <name type="scientific">Metarhizium humberi</name>
    <dbReference type="NCBI Taxonomy" id="2596975"/>
    <lineage>
        <taxon>Eukaryota</taxon>
        <taxon>Fungi</taxon>
        <taxon>Dikarya</taxon>
        <taxon>Ascomycota</taxon>
        <taxon>Pezizomycotina</taxon>
        <taxon>Sordariomycetes</taxon>
        <taxon>Hypocreomycetidae</taxon>
        <taxon>Hypocreales</taxon>
        <taxon>Clavicipitaceae</taxon>
        <taxon>Metarhizium</taxon>
    </lineage>
</organism>
<evidence type="ECO:0000313" key="2">
    <source>
        <dbReference type="Proteomes" id="UP000764110"/>
    </source>
</evidence>
<name>A0A9P8M3D9_9HYPO</name>
<dbReference type="AlphaFoldDB" id="A0A9P8M3D9"/>
<accession>A0A9P8M3D9</accession>
<dbReference type="Proteomes" id="UP000764110">
    <property type="component" value="Unassembled WGS sequence"/>
</dbReference>
<keyword evidence="2" id="KW-1185">Reference proteome</keyword>
<proteinExistence type="predicted"/>
<sequence length="123" mass="13881">MGLPYHSTRSEAIMRHENHLNGTNLRTPDFRCRSKANAETIRNDLELSTVAGVMNSSSWSISGLPVPPLRRVAQPLKLPNMFPASLRTISRILAASESNGFSRALHPSMWMWNHVDDLRPPRH</sequence>
<protein>
    <submittedName>
        <fullName evidence="1">Uncharacterized protein</fullName>
    </submittedName>
</protein>
<evidence type="ECO:0000313" key="1">
    <source>
        <dbReference type="EMBL" id="KAH0592866.1"/>
    </source>
</evidence>
<comment type="caution">
    <text evidence="1">The sequence shown here is derived from an EMBL/GenBank/DDBJ whole genome shotgun (WGS) entry which is preliminary data.</text>
</comment>